<evidence type="ECO:0000256" key="15">
    <source>
        <dbReference type="ARBA" id="ARBA00049778"/>
    </source>
</evidence>
<evidence type="ECO:0000259" key="17">
    <source>
        <dbReference type="Pfam" id="PF05199"/>
    </source>
</evidence>
<dbReference type="Pfam" id="PF05199">
    <property type="entry name" value="GMC_oxred_C"/>
    <property type="match status" value="1"/>
</dbReference>
<feature type="domain" description="Glucose-methanol-choline oxidoreductase C-terminal" evidence="17">
    <location>
        <begin position="439"/>
        <end position="494"/>
    </location>
</feature>
<dbReference type="Proteomes" id="UP000549971">
    <property type="component" value="Unassembled WGS sequence"/>
</dbReference>
<keyword evidence="5" id="KW-0274">FAD</keyword>
<dbReference type="InterPro" id="IPR000172">
    <property type="entry name" value="GMC_OxRdtase_N"/>
</dbReference>
<feature type="domain" description="Glucose-methanol-choline oxidoreductase N-terminal" evidence="16">
    <location>
        <begin position="184"/>
        <end position="272"/>
    </location>
</feature>
<protein>
    <recommendedName>
        <fullName evidence="14">Cholesterol oxidase</fullName>
        <ecNumber evidence="13">1.1.3.6</ecNumber>
        <ecNumber evidence="11">5.3.3.1</ecNumber>
    </recommendedName>
    <alternativeName>
        <fullName evidence="15">Cholesterol isomerase</fullName>
    </alternativeName>
</protein>
<dbReference type="RefSeq" id="WP_184795759.1">
    <property type="nucleotide sequence ID" value="NZ_JACHMY010000001.1"/>
</dbReference>
<dbReference type="PANTHER" id="PTHR47470">
    <property type="entry name" value="CHOLESTEROL OXIDASE"/>
    <property type="match status" value="1"/>
</dbReference>
<keyword evidence="10" id="KW-0413">Isomerase</keyword>
<comment type="caution">
    <text evidence="18">The sequence shown here is derived from an EMBL/GenBank/DDBJ whole genome shotgun (WGS) entry which is preliminary data.</text>
</comment>
<dbReference type="GO" id="GO:0004769">
    <property type="term" value="F:steroid Delta-isomerase activity"/>
    <property type="evidence" value="ECO:0007669"/>
    <property type="project" value="UniProtKB-EC"/>
</dbReference>
<accession>A0A7W9J6E6</accession>
<dbReference type="EC" id="5.3.3.1" evidence="11"/>
<dbReference type="GO" id="GO:0016995">
    <property type="term" value="F:cholesterol oxidase activity"/>
    <property type="evidence" value="ECO:0007669"/>
    <property type="project" value="UniProtKB-EC"/>
</dbReference>
<keyword evidence="9" id="KW-0753">Steroid metabolism</keyword>
<organism evidence="18 19">
    <name type="scientific">Kribbella italica</name>
    <dbReference type="NCBI Taxonomy" id="1540520"/>
    <lineage>
        <taxon>Bacteria</taxon>
        <taxon>Bacillati</taxon>
        <taxon>Actinomycetota</taxon>
        <taxon>Actinomycetes</taxon>
        <taxon>Propionibacteriales</taxon>
        <taxon>Kribbellaceae</taxon>
        <taxon>Kribbella</taxon>
    </lineage>
</organism>
<evidence type="ECO:0000256" key="10">
    <source>
        <dbReference type="ARBA" id="ARBA00023235"/>
    </source>
</evidence>
<evidence type="ECO:0000256" key="11">
    <source>
        <dbReference type="ARBA" id="ARBA00038856"/>
    </source>
</evidence>
<evidence type="ECO:0000256" key="3">
    <source>
        <dbReference type="ARBA" id="ARBA00022548"/>
    </source>
</evidence>
<proteinExistence type="inferred from homology"/>
<evidence type="ECO:0000313" key="18">
    <source>
        <dbReference type="EMBL" id="MBB5836214.1"/>
    </source>
</evidence>
<sequence>MTERFDADAIVIGSGFGGAVAAARLAQAGLSVLVVERGRRWHPGTFPRRPDLNAGWVWAVGQGLYDVRWLGGMSTVQAAGWGGGSLVYANVFARPFDETLDERWAPHLRRKELDPYYDLAAHMIGVSPVAEDPRTGELPPRTRLVEGLTQDLDMAEGTVRPNLAVTFGDPETWKPNLHGVPRRGCAFVGECVIGCNHGAKNTLDHTYLAVAETHGARAVLDAEVQRIEPLDHGYAVVASTPSDPGASLRRWTAPKVVLAAGAVATTELLLRSRDVHGTLPGLSPQLGRGFSGNGDFLTLAELKTPDQDLTTGPTITTSTVLDFPERRSSVWYQVQDGAIPVALHNLLDTLLPAPKAREWWRRKVKRTSRRQMFSVLAMGKDSGNGELRLDHKGRATLAWRNRWQAHLYRSQGRVGPMLAGRLSARVYQPLSWSVLRRTVTVHPLGGVRPGPDAATGVVDEAGEVHGYPGLYVMDGAVLPAATGVNPSATILAAAERAVELMIRRSGQPAWRAPEWNAVTPTAVPEDAAFTFMSERHASAKGDGLTFQERMATRSRRTPKVVMSLAAQIPSMDHFLSDTAHELSMTGVIDVGGVATQASVTGTLSIFPDAGDEAMSYALRFDDDQGRPWQLSGTKTVRSRTPLALLTGLTNLRTEIAPVGSGPEEIQHFVLSIGARDLARLGTSFRGVAFTCTRRARAVARFTSFFVSSAFRRQDV</sequence>
<dbReference type="PANTHER" id="PTHR47470:SF1">
    <property type="entry name" value="FAD-DEPENDENT OXIDOREDUCTASE 2 FAD BINDING DOMAIN-CONTAINING PROTEIN"/>
    <property type="match status" value="1"/>
</dbReference>
<keyword evidence="19" id="KW-1185">Reference proteome</keyword>
<evidence type="ECO:0000256" key="14">
    <source>
        <dbReference type="ARBA" id="ARBA00049744"/>
    </source>
</evidence>
<gene>
    <name evidence="18" type="ORF">HDA39_002948</name>
</gene>
<evidence type="ECO:0000313" key="19">
    <source>
        <dbReference type="Proteomes" id="UP000549971"/>
    </source>
</evidence>
<dbReference type="AlphaFoldDB" id="A0A7W9J6E6"/>
<evidence type="ECO:0000256" key="2">
    <source>
        <dbReference type="ARBA" id="ARBA00010790"/>
    </source>
</evidence>
<evidence type="ECO:0000256" key="13">
    <source>
        <dbReference type="ARBA" id="ARBA00049723"/>
    </source>
</evidence>
<evidence type="ECO:0000256" key="1">
    <source>
        <dbReference type="ARBA" id="ARBA00001974"/>
    </source>
</evidence>
<evidence type="ECO:0000256" key="9">
    <source>
        <dbReference type="ARBA" id="ARBA00023221"/>
    </source>
</evidence>
<dbReference type="Pfam" id="PF13450">
    <property type="entry name" value="NAD_binding_8"/>
    <property type="match status" value="1"/>
</dbReference>
<dbReference type="Pfam" id="PF00732">
    <property type="entry name" value="GMC_oxred_N"/>
    <property type="match status" value="1"/>
</dbReference>
<keyword evidence="8" id="KW-1207">Sterol metabolism</keyword>
<comment type="pathway">
    <text evidence="12">Steroid metabolism; cholesterol degradation.</text>
</comment>
<dbReference type="SUPFAM" id="SSF51905">
    <property type="entry name" value="FAD/NAD(P)-binding domain"/>
    <property type="match status" value="1"/>
</dbReference>
<reference evidence="18 19" key="1">
    <citation type="submission" date="2020-08" db="EMBL/GenBank/DDBJ databases">
        <title>Sequencing the genomes of 1000 actinobacteria strains.</title>
        <authorList>
            <person name="Klenk H.-P."/>
        </authorList>
    </citation>
    <scope>NUCLEOTIDE SEQUENCE [LARGE SCALE GENOMIC DNA]</scope>
    <source>
        <strain evidence="18 19">DSM 28967</strain>
    </source>
</reference>
<evidence type="ECO:0000256" key="6">
    <source>
        <dbReference type="ARBA" id="ARBA00023002"/>
    </source>
</evidence>
<evidence type="ECO:0000256" key="7">
    <source>
        <dbReference type="ARBA" id="ARBA00023098"/>
    </source>
</evidence>
<evidence type="ECO:0000259" key="16">
    <source>
        <dbReference type="Pfam" id="PF00732"/>
    </source>
</evidence>
<dbReference type="Gene3D" id="3.50.50.60">
    <property type="entry name" value="FAD/NAD(P)-binding domain"/>
    <property type="match status" value="3"/>
</dbReference>
<dbReference type="GO" id="GO:0008203">
    <property type="term" value="P:cholesterol metabolic process"/>
    <property type="evidence" value="ECO:0007669"/>
    <property type="project" value="UniProtKB-KW"/>
</dbReference>
<dbReference type="EC" id="1.1.3.6" evidence="13"/>
<dbReference type="EMBL" id="JACHMY010000001">
    <property type="protein sequence ID" value="MBB5836214.1"/>
    <property type="molecule type" value="Genomic_DNA"/>
</dbReference>
<keyword evidence="4" id="KW-0285">Flavoprotein</keyword>
<dbReference type="InterPro" id="IPR007867">
    <property type="entry name" value="GMC_OxRtase_C"/>
</dbReference>
<evidence type="ECO:0000256" key="4">
    <source>
        <dbReference type="ARBA" id="ARBA00022630"/>
    </source>
</evidence>
<keyword evidence="3" id="KW-0153">Cholesterol metabolism</keyword>
<evidence type="ECO:0000256" key="12">
    <source>
        <dbReference type="ARBA" id="ARBA00049645"/>
    </source>
</evidence>
<name>A0A7W9J6E6_9ACTN</name>
<comment type="similarity">
    <text evidence="2">Belongs to the GMC oxidoreductase family.</text>
</comment>
<comment type="cofactor">
    <cofactor evidence="1">
        <name>FAD</name>
        <dbReference type="ChEBI" id="CHEBI:57692"/>
    </cofactor>
</comment>
<dbReference type="GO" id="GO:0050660">
    <property type="term" value="F:flavin adenine dinucleotide binding"/>
    <property type="evidence" value="ECO:0007669"/>
    <property type="project" value="InterPro"/>
</dbReference>
<evidence type="ECO:0000256" key="5">
    <source>
        <dbReference type="ARBA" id="ARBA00022827"/>
    </source>
</evidence>
<keyword evidence="6 18" id="KW-0560">Oxidoreductase</keyword>
<dbReference type="InterPro" id="IPR052542">
    <property type="entry name" value="Cholesterol_Oxidase"/>
</dbReference>
<evidence type="ECO:0000256" key="8">
    <source>
        <dbReference type="ARBA" id="ARBA00023166"/>
    </source>
</evidence>
<keyword evidence="7" id="KW-0443">Lipid metabolism</keyword>
<dbReference type="InterPro" id="IPR036188">
    <property type="entry name" value="FAD/NAD-bd_sf"/>
</dbReference>